<feature type="region of interest" description="Disordered" evidence="4">
    <location>
        <begin position="25"/>
        <end position="55"/>
    </location>
</feature>
<reference evidence="6" key="1">
    <citation type="submission" date="2023-05" db="EMBL/GenBank/DDBJ databases">
        <title>Anaerotaeda fermentans gen. nov., sp. nov., a novel anaerobic planctomycete of the new family within the order Sedimentisphaerales isolated from Taman Peninsula, Russia.</title>
        <authorList>
            <person name="Khomyakova M.A."/>
            <person name="Merkel A.Y."/>
            <person name="Slobodkin A.I."/>
        </authorList>
    </citation>
    <scope>NUCLEOTIDE SEQUENCE</scope>
    <source>
        <strain evidence="6">M17dextr</strain>
    </source>
</reference>
<dbReference type="EC" id="2.1.1.-" evidence="6"/>
<keyword evidence="3" id="KW-0949">S-adenosyl-L-methionine</keyword>
<evidence type="ECO:0000313" key="6">
    <source>
        <dbReference type="EMBL" id="MDI6450899.1"/>
    </source>
</evidence>
<organism evidence="6 7">
    <name type="scientific">Anaerobaca lacustris</name>
    <dbReference type="NCBI Taxonomy" id="3044600"/>
    <lineage>
        <taxon>Bacteria</taxon>
        <taxon>Pseudomonadati</taxon>
        <taxon>Planctomycetota</taxon>
        <taxon>Phycisphaerae</taxon>
        <taxon>Sedimentisphaerales</taxon>
        <taxon>Anaerobacaceae</taxon>
        <taxon>Anaerobaca</taxon>
    </lineage>
</organism>
<feature type="signal peptide" evidence="5">
    <location>
        <begin position="1"/>
        <end position="23"/>
    </location>
</feature>
<dbReference type="PANTHER" id="PTHR43167:SF1">
    <property type="entry name" value="PUTATIVE (AFU_ORTHOLOGUE AFUA_6G01830)-RELATED"/>
    <property type="match status" value="1"/>
</dbReference>
<dbReference type="RefSeq" id="WP_349246308.1">
    <property type="nucleotide sequence ID" value="NZ_JASCXX010000026.1"/>
</dbReference>
<proteinExistence type="predicted"/>
<evidence type="ECO:0000256" key="3">
    <source>
        <dbReference type="ARBA" id="ARBA00022691"/>
    </source>
</evidence>
<dbReference type="EMBL" id="JASCXX010000026">
    <property type="protein sequence ID" value="MDI6450899.1"/>
    <property type="molecule type" value="Genomic_DNA"/>
</dbReference>
<sequence length="242" mass="25546">MSRRMTIGLAAATMVMAAGLLLAQPGPGGRRRPGGPGFGPPGGRAMESTPPTARGPAEQKILDVLDDMSQNQRGGNMNVPIEDGRLLRLLAESIGAKHVVEIGTSNGYSGIWQALALKATGGKLTTFEIDADRAAMARQNFKRAGVDDIVTLVEGDAHEKVVDVAGPIDMVFIDADKEGYLDYLNKLLPKVRPGGLIVAHNITPGMADPEYVTAITTNPELETVFYSDGGGASVTLKKRPLD</sequence>
<evidence type="ECO:0000256" key="5">
    <source>
        <dbReference type="SAM" id="SignalP"/>
    </source>
</evidence>
<comment type="caution">
    <text evidence="6">The sequence shown here is derived from an EMBL/GenBank/DDBJ whole genome shotgun (WGS) entry which is preliminary data.</text>
</comment>
<evidence type="ECO:0000256" key="4">
    <source>
        <dbReference type="SAM" id="MobiDB-lite"/>
    </source>
</evidence>
<dbReference type="GO" id="GO:0032259">
    <property type="term" value="P:methylation"/>
    <property type="evidence" value="ECO:0007669"/>
    <property type="project" value="UniProtKB-KW"/>
</dbReference>
<keyword evidence="7" id="KW-1185">Reference proteome</keyword>
<protein>
    <submittedName>
        <fullName evidence="6">O-methyltransferase</fullName>
        <ecNumber evidence="6">2.1.1.-</ecNumber>
    </submittedName>
</protein>
<keyword evidence="1 6" id="KW-0489">Methyltransferase</keyword>
<evidence type="ECO:0000256" key="2">
    <source>
        <dbReference type="ARBA" id="ARBA00022679"/>
    </source>
</evidence>
<feature type="chain" id="PRO_5043678280" evidence="5">
    <location>
        <begin position="24"/>
        <end position="242"/>
    </location>
</feature>
<evidence type="ECO:0000256" key="1">
    <source>
        <dbReference type="ARBA" id="ARBA00022603"/>
    </source>
</evidence>
<dbReference type="GO" id="GO:0008171">
    <property type="term" value="F:O-methyltransferase activity"/>
    <property type="evidence" value="ECO:0007669"/>
    <property type="project" value="InterPro"/>
</dbReference>
<dbReference type="CDD" id="cd02440">
    <property type="entry name" value="AdoMet_MTases"/>
    <property type="match status" value="1"/>
</dbReference>
<dbReference type="Pfam" id="PF01596">
    <property type="entry name" value="Methyltransf_3"/>
    <property type="match status" value="1"/>
</dbReference>
<dbReference type="Gene3D" id="3.40.50.150">
    <property type="entry name" value="Vaccinia Virus protein VP39"/>
    <property type="match status" value="1"/>
</dbReference>
<name>A0AAW6U349_9BACT</name>
<dbReference type="PROSITE" id="PS51682">
    <property type="entry name" value="SAM_OMT_I"/>
    <property type="match status" value="1"/>
</dbReference>
<accession>A0AAW6U349</accession>
<keyword evidence="2 6" id="KW-0808">Transferase</keyword>
<dbReference type="PANTHER" id="PTHR43167">
    <property type="entry name" value="PUTATIVE (AFU_ORTHOLOGUE AFUA_6G01830)-RELATED"/>
    <property type="match status" value="1"/>
</dbReference>
<dbReference type="InterPro" id="IPR029063">
    <property type="entry name" value="SAM-dependent_MTases_sf"/>
</dbReference>
<dbReference type="Proteomes" id="UP001431776">
    <property type="component" value="Unassembled WGS sequence"/>
</dbReference>
<keyword evidence="5" id="KW-0732">Signal</keyword>
<evidence type="ECO:0000313" key="7">
    <source>
        <dbReference type="Proteomes" id="UP001431776"/>
    </source>
</evidence>
<dbReference type="SUPFAM" id="SSF53335">
    <property type="entry name" value="S-adenosyl-L-methionine-dependent methyltransferases"/>
    <property type="match status" value="1"/>
</dbReference>
<dbReference type="InterPro" id="IPR002935">
    <property type="entry name" value="SAM_O-MeTrfase"/>
</dbReference>
<dbReference type="AlphaFoldDB" id="A0AAW6U349"/>
<gene>
    <name evidence="6" type="ORF">QJ522_17700</name>
</gene>